<organism evidence="1 2">
    <name type="scientific">Fuerstiella marisgermanici</name>
    <dbReference type="NCBI Taxonomy" id="1891926"/>
    <lineage>
        <taxon>Bacteria</taxon>
        <taxon>Pseudomonadati</taxon>
        <taxon>Planctomycetota</taxon>
        <taxon>Planctomycetia</taxon>
        <taxon>Planctomycetales</taxon>
        <taxon>Planctomycetaceae</taxon>
        <taxon>Fuerstiella</taxon>
    </lineage>
</organism>
<accession>A0A1P8WEP3</accession>
<dbReference type="SUPFAM" id="SSF55961">
    <property type="entry name" value="Bet v1-like"/>
    <property type="match status" value="1"/>
</dbReference>
<evidence type="ECO:0000313" key="1">
    <source>
        <dbReference type="EMBL" id="APZ92519.1"/>
    </source>
</evidence>
<gene>
    <name evidence="1" type="ORF">Fuma_02130</name>
</gene>
<dbReference type="AlphaFoldDB" id="A0A1P8WEP3"/>
<dbReference type="InterPro" id="IPR023393">
    <property type="entry name" value="START-like_dom_sf"/>
</dbReference>
<dbReference type="KEGG" id="fmr:Fuma_02130"/>
<protein>
    <submittedName>
        <fullName evidence="1">Uncharacterized protein</fullName>
    </submittedName>
</protein>
<keyword evidence="2" id="KW-1185">Reference proteome</keyword>
<sequence length="193" mass="21158">MDGVTAMRMHDGSRQRRIRVDFAAAVNRYTASSLSPLHSLHGLPMPTVTTSAKLNCSAAALRSYLGATANLPKTSDPELQLEVLNAPADVVQGGVIEFRVSALGFKQRMQHRYVSVTETEIVAEQTDGPTRSWTHKQLIEDHGDGTCTLTDEISFEKPGGMLGFVMTDDRITESIEEGMEFRYEALQAELEAG</sequence>
<evidence type="ECO:0000313" key="2">
    <source>
        <dbReference type="Proteomes" id="UP000187735"/>
    </source>
</evidence>
<dbReference type="STRING" id="1891926.Fuma_02130"/>
<dbReference type="EMBL" id="CP017641">
    <property type="protein sequence ID" value="APZ92519.1"/>
    <property type="molecule type" value="Genomic_DNA"/>
</dbReference>
<dbReference type="Gene3D" id="3.30.530.20">
    <property type="match status" value="1"/>
</dbReference>
<name>A0A1P8WEP3_9PLAN</name>
<reference evidence="1 2" key="1">
    <citation type="journal article" date="2016" name="Front. Microbiol.">
        <title>Fuerstia marisgermanicae gen. nov., sp. nov., an Unusual Member of the Phylum Planctomycetes from the German Wadden Sea.</title>
        <authorList>
            <person name="Kohn T."/>
            <person name="Heuer A."/>
            <person name="Jogler M."/>
            <person name="Vollmers J."/>
            <person name="Boedeker C."/>
            <person name="Bunk B."/>
            <person name="Rast P."/>
            <person name="Borchert D."/>
            <person name="Glockner I."/>
            <person name="Freese H.M."/>
            <person name="Klenk H.P."/>
            <person name="Overmann J."/>
            <person name="Kaster A.K."/>
            <person name="Rohde M."/>
            <person name="Wiegand S."/>
            <person name="Jogler C."/>
        </authorList>
    </citation>
    <scope>NUCLEOTIDE SEQUENCE [LARGE SCALE GENOMIC DNA]</scope>
    <source>
        <strain evidence="1 2">NH11</strain>
    </source>
</reference>
<proteinExistence type="predicted"/>
<dbReference type="Proteomes" id="UP000187735">
    <property type="component" value="Chromosome"/>
</dbReference>